<name>A0A5C1NEK5_9GAMM</name>
<dbReference type="EMBL" id="CP038437">
    <property type="protein sequence ID" value="QEM82122.1"/>
    <property type="molecule type" value="Genomic_DNA"/>
</dbReference>
<dbReference type="Proteomes" id="UP000324285">
    <property type="component" value="Chromosome"/>
</dbReference>
<organism evidence="1 2">
    <name type="scientific">Halomonas binhaiensis</name>
    <dbReference type="NCBI Taxonomy" id="2562282"/>
    <lineage>
        <taxon>Bacteria</taxon>
        <taxon>Pseudomonadati</taxon>
        <taxon>Pseudomonadota</taxon>
        <taxon>Gammaproteobacteria</taxon>
        <taxon>Oceanospirillales</taxon>
        <taxon>Halomonadaceae</taxon>
        <taxon>Halomonas</taxon>
    </lineage>
</organism>
<gene>
    <name evidence="1" type="ORF">E4T21_11610</name>
</gene>
<dbReference type="AlphaFoldDB" id="A0A5C1NEK5"/>
<evidence type="ECO:0000313" key="1">
    <source>
        <dbReference type="EMBL" id="QEM82122.1"/>
    </source>
</evidence>
<evidence type="ECO:0000313" key="2">
    <source>
        <dbReference type="Proteomes" id="UP000324285"/>
    </source>
</evidence>
<protein>
    <submittedName>
        <fullName evidence="1">IS1 family transposase</fullName>
    </submittedName>
</protein>
<dbReference type="RefSeq" id="WP_187774983.1">
    <property type="nucleotide sequence ID" value="NZ_CP038437.2"/>
</dbReference>
<sequence length="292" mass="34098">MNGVEFILARPSLELFPFDLAPAAQRFVDYLEALPYSRPVRCTLCGSRSIFLYHPAGTNGTVRDGFKCHSCRRQFNILTGTPLRLMRHHDKWADWMRFRFSGLSQEQIASLVSISNKASLNWDKVFLQVMADQEPSLHQWWSTHQSLTSITLSPHVEEELEACQQAFHELCYASERKCLKCGASPRYVKEVHHSRRPRDYVCTDCGTTYSNLTGTPFIHLQRMETWPRYLDLLVKGYHDTELEHHFDFSKARTGLWRQAFMQYLKQDWPLLAHWALWMWARRRVTGSPTGIS</sequence>
<reference evidence="1" key="1">
    <citation type="submission" date="2021-02" db="EMBL/GenBank/DDBJ databases">
        <title>Strain Y2R2, a novel species of the genus Halomonas.</title>
        <authorList>
            <person name="Huang H."/>
        </authorList>
    </citation>
    <scope>NUCLEOTIDE SEQUENCE</scope>
    <source>
        <strain evidence="1">Y2R2</strain>
    </source>
</reference>
<keyword evidence="2" id="KW-1185">Reference proteome</keyword>
<dbReference type="KEGG" id="hbh:E4T21_11610"/>
<accession>A0A5C1NEK5</accession>
<proteinExistence type="predicted"/>